<sequence>MDATVMAVMRGQQRVSVNTVPDNMTMFAAVLAMEHDDPLVIFETQRRAQPVRRYPPLLRCLN</sequence>
<dbReference type="PATRIC" id="fig|1121022.4.peg.3527"/>
<name>V4PGG9_9CAUL</name>
<accession>V4PGG9</accession>
<comment type="caution">
    <text evidence="1">The sequence shown here is derived from an EMBL/GenBank/DDBJ whole genome shotgun (WGS) entry which is preliminary data.</text>
</comment>
<evidence type="ECO:0000313" key="2">
    <source>
        <dbReference type="Proteomes" id="UP000017837"/>
    </source>
</evidence>
<gene>
    <name evidence="1" type="ORF">ABENE_17285</name>
</gene>
<dbReference type="STRING" id="1121022.GCA_000376105_04208"/>
<reference evidence="1 2" key="1">
    <citation type="journal article" date="2014" name="Nature">
        <title>Sequential evolution of bacterial morphology by co-option of a developmental regulator.</title>
        <authorList>
            <person name="Jiang C."/>
            <person name="Brown P.J."/>
            <person name="Ducret A."/>
            <person name="Brun Y.V."/>
        </authorList>
    </citation>
    <scope>NUCLEOTIDE SEQUENCE [LARGE SCALE GENOMIC DNA]</scope>
    <source>
        <strain evidence="1 2">DSM 16100</strain>
    </source>
</reference>
<organism evidence="1 2">
    <name type="scientific">Asticcacaulis benevestitus DSM 16100 = ATCC BAA-896</name>
    <dbReference type="NCBI Taxonomy" id="1121022"/>
    <lineage>
        <taxon>Bacteria</taxon>
        <taxon>Pseudomonadati</taxon>
        <taxon>Pseudomonadota</taxon>
        <taxon>Alphaproteobacteria</taxon>
        <taxon>Caulobacterales</taxon>
        <taxon>Caulobacteraceae</taxon>
        <taxon>Asticcacaulis</taxon>
    </lineage>
</organism>
<dbReference type="AlphaFoldDB" id="V4PGG9"/>
<keyword evidence="2" id="KW-1185">Reference proteome</keyword>
<proteinExistence type="predicted"/>
<evidence type="ECO:0000313" key="1">
    <source>
        <dbReference type="EMBL" id="ESQ87256.1"/>
    </source>
</evidence>
<protein>
    <submittedName>
        <fullName evidence="1">Uncharacterized protein</fullName>
    </submittedName>
</protein>
<dbReference type="Proteomes" id="UP000017837">
    <property type="component" value="Unassembled WGS sequence"/>
</dbReference>
<dbReference type="EMBL" id="AWGB01000045">
    <property type="protein sequence ID" value="ESQ87256.1"/>
    <property type="molecule type" value="Genomic_DNA"/>
</dbReference>